<gene>
    <name evidence="3" type="ORF">PV05_05138</name>
</gene>
<name>A0A0D2F8Y4_9EURO</name>
<dbReference type="RefSeq" id="XP_013317063.1">
    <property type="nucleotide sequence ID" value="XM_013461609.1"/>
</dbReference>
<feature type="compositionally biased region" description="Low complexity" evidence="2">
    <location>
        <begin position="15"/>
        <end position="30"/>
    </location>
</feature>
<dbReference type="Proteomes" id="UP000054342">
    <property type="component" value="Unassembled WGS sequence"/>
</dbReference>
<sequence>MATEQTPVATTAALQPSHASSQATSATASPKLDVRSEEGSIINVDLSGTTTPLSSLTDTALTKLVSQCSDDSALSETTLKIRNELDKTLEAFVLSEETPQHLPQVKADDIPTEIAATPSKRRFSFECAFGFTGSFDEPEAPPQNKGAFLAALKSEIDGIGRIQHGLQAYQHAINSRKYHTFSTDFLIGQNTATIITMDQLDQIAAHLQEVEEEVQKIEHDDTQVENELFEAFRHAQPWVARTRAILIHSHVFYKINFVLACEKKPAHKTTTDVEA</sequence>
<evidence type="ECO:0000313" key="3">
    <source>
        <dbReference type="EMBL" id="KIW56479.1"/>
    </source>
</evidence>
<evidence type="ECO:0000313" key="4">
    <source>
        <dbReference type="Proteomes" id="UP000054342"/>
    </source>
</evidence>
<evidence type="ECO:0000256" key="2">
    <source>
        <dbReference type="SAM" id="MobiDB-lite"/>
    </source>
</evidence>
<keyword evidence="1" id="KW-0175">Coiled coil</keyword>
<reference evidence="3 4" key="1">
    <citation type="submission" date="2015-01" db="EMBL/GenBank/DDBJ databases">
        <title>The Genome Sequence of Exophiala xenobiotica CBS118157.</title>
        <authorList>
            <consortium name="The Broad Institute Genomics Platform"/>
            <person name="Cuomo C."/>
            <person name="de Hoog S."/>
            <person name="Gorbushina A."/>
            <person name="Stielow B."/>
            <person name="Teixiera M."/>
            <person name="Abouelleil A."/>
            <person name="Chapman S.B."/>
            <person name="Priest M."/>
            <person name="Young S.K."/>
            <person name="Wortman J."/>
            <person name="Nusbaum C."/>
            <person name="Birren B."/>
        </authorList>
    </citation>
    <scope>NUCLEOTIDE SEQUENCE [LARGE SCALE GENOMIC DNA]</scope>
    <source>
        <strain evidence="3 4">CBS 118157</strain>
    </source>
</reference>
<feature type="compositionally biased region" description="Polar residues" evidence="2">
    <location>
        <begin position="1"/>
        <end position="14"/>
    </location>
</feature>
<accession>A0A0D2F8Y4</accession>
<organism evidence="3 4">
    <name type="scientific">Exophiala xenobiotica</name>
    <dbReference type="NCBI Taxonomy" id="348802"/>
    <lineage>
        <taxon>Eukaryota</taxon>
        <taxon>Fungi</taxon>
        <taxon>Dikarya</taxon>
        <taxon>Ascomycota</taxon>
        <taxon>Pezizomycotina</taxon>
        <taxon>Eurotiomycetes</taxon>
        <taxon>Chaetothyriomycetidae</taxon>
        <taxon>Chaetothyriales</taxon>
        <taxon>Herpotrichiellaceae</taxon>
        <taxon>Exophiala</taxon>
    </lineage>
</organism>
<feature type="region of interest" description="Disordered" evidence="2">
    <location>
        <begin position="1"/>
        <end position="35"/>
    </location>
</feature>
<feature type="coiled-coil region" evidence="1">
    <location>
        <begin position="200"/>
        <end position="227"/>
    </location>
</feature>
<protein>
    <submittedName>
        <fullName evidence="3">Uncharacterized protein</fullName>
    </submittedName>
</protein>
<evidence type="ECO:0000256" key="1">
    <source>
        <dbReference type="SAM" id="Coils"/>
    </source>
</evidence>
<dbReference type="EMBL" id="KN847319">
    <property type="protein sequence ID" value="KIW56479.1"/>
    <property type="molecule type" value="Genomic_DNA"/>
</dbReference>
<keyword evidence="4" id="KW-1185">Reference proteome</keyword>
<dbReference type="HOGENOM" id="CLU_088297_0_0_1"/>
<dbReference type="OrthoDB" id="4156346at2759"/>
<dbReference type="GeneID" id="25327046"/>
<proteinExistence type="predicted"/>
<dbReference type="AlphaFoldDB" id="A0A0D2F8Y4"/>